<organism evidence="1 2">
    <name type="scientific">Catenulispora acidiphila (strain DSM 44928 / JCM 14897 / NBRC 102108 / NRRL B-24433 / ID139908)</name>
    <dbReference type="NCBI Taxonomy" id="479433"/>
    <lineage>
        <taxon>Bacteria</taxon>
        <taxon>Bacillati</taxon>
        <taxon>Actinomycetota</taxon>
        <taxon>Actinomycetes</taxon>
        <taxon>Catenulisporales</taxon>
        <taxon>Catenulisporaceae</taxon>
        <taxon>Catenulispora</taxon>
    </lineage>
</organism>
<dbReference type="KEGG" id="cai:Caci_6960"/>
<dbReference type="OrthoDB" id="5148566at2"/>
<evidence type="ECO:0000313" key="2">
    <source>
        <dbReference type="Proteomes" id="UP000000851"/>
    </source>
</evidence>
<dbReference type="RefSeq" id="WP_015795519.1">
    <property type="nucleotide sequence ID" value="NC_013131.1"/>
</dbReference>
<name>C7Q3M6_CATAD</name>
<evidence type="ECO:0008006" key="3">
    <source>
        <dbReference type="Google" id="ProtNLM"/>
    </source>
</evidence>
<dbReference type="InParanoid" id="C7Q3M6"/>
<proteinExistence type="predicted"/>
<dbReference type="PANTHER" id="PTHR38733">
    <property type="entry name" value="PROTEIN MCRC"/>
    <property type="match status" value="1"/>
</dbReference>
<reference evidence="1 2" key="1">
    <citation type="journal article" date="2009" name="Stand. Genomic Sci.">
        <title>Complete genome sequence of Catenulispora acidiphila type strain (ID 139908).</title>
        <authorList>
            <person name="Copeland A."/>
            <person name="Lapidus A."/>
            <person name="Glavina Del Rio T."/>
            <person name="Nolan M."/>
            <person name="Lucas S."/>
            <person name="Chen F."/>
            <person name="Tice H."/>
            <person name="Cheng J.F."/>
            <person name="Bruce D."/>
            <person name="Goodwin L."/>
            <person name="Pitluck S."/>
            <person name="Mikhailova N."/>
            <person name="Pati A."/>
            <person name="Ivanova N."/>
            <person name="Mavromatis K."/>
            <person name="Chen A."/>
            <person name="Palaniappan K."/>
            <person name="Chain P."/>
            <person name="Land M."/>
            <person name="Hauser L."/>
            <person name="Chang Y.J."/>
            <person name="Jeffries C.D."/>
            <person name="Chertkov O."/>
            <person name="Brettin T."/>
            <person name="Detter J.C."/>
            <person name="Han C."/>
            <person name="Ali Z."/>
            <person name="Tindall B.J."/>
            <person name="Goker M."/>
            <person name="Bristow J."/>
            <person name="Eisen J.A."/>
            <person name="Markowitz V."/>
            <person name="Hugenholtz P."/>
            <person name="Kyrpides N.C."/>
            <person name="Klenk H.P."/>
        </authorList>
    </citation>
    <scope>NUCLEOTIDE SEQUENCE [LARGE SCALE GENOMIC DNA]</scope>
    <source>
        <strain evidence="2">DSM 44928 / JCM 14897 / NBRC 102108 / NRRL B-24433 / ID139908</strain>
    </source>
</reference>
<sequence>MTRLDLVELGPPTTHLLSVAEGRALAASGLVDTSPDPWLPEHWQVRAKAKVGVARVAVPSGEPVELRIAPKVPIRRLFFLLGYPQNPKGWREENVEVTEHAELLPALAYAFERQSDRALRQGLLQGYRHTEESALVVRGRILESEQIRRRFGRQIPIEVAFDEFTTDIPENQLLAAATERLLRLPGVAKDVRHRLLRLRARLADVTPLVRGHQLPKWNPSRLNVRYQPALYLAGIVLHGASVEHLEGTVTIEGFIFNTAALFEDFVTAALTTALAPFGGHAKVQATHYLDAADAVRLKPDLVWYTDSSVPLGVADAKYKAEKPAGYPDADLYQLLAYCTVLGLDTGHLVYAKGNEPRAEHTVRNAGVRIVQHALDLDQPPQRLLADVARIAAEMAGAATHASSTA</sequence>
<dbReference type="Pfam" id="PF10117">
    <property type="entry name" value="McrBC"/>
    <property type="match status" value="1"/>
</dbReference>
<dbReference type="PANTHER" id="PTHR38733:SF1">
    <property type="entry name" value="TYPE IV METHYL-DIRECTED RESTRICTION ENZYME ECOKMCRBC"/>
    <property type="match status" value="1"/>
</dbReference>
<gene>
    <name evidence="1" type="ordered locus">Caci_6960</name>
</gene>
<dbReference type="AlphaFoldDB" id="C7Q3M6"/>
<dbReference type="STRING" id="479433.Caci_6960"/>
<accession>C7Q3M6</accession>
<keyword evidence="2" id="KW-1185">Reference proteome</keyword>
<dbReference type="REBASE" id="21659">
    <property type="entry name" value="CacDMcrBCP"/>
</dbReference>
<dbReference type="eggNOG" id="COG4268">
    <property type="taxonomic scope" value="Bacteria"/>
</dbReference>
<dbReference type="HOGENOM" id="CLU_052173_0_0_11"/>
<dbReference type="EMBL" id="CP001700">
    <property type="protein sequence ID" value="ACU75791.1"/>
    <property type="molecule type" value="Genomic_DNA"/>
</dbReference>
<protein>
    <recommendedName>
        <fullName evidence="3">McrBC 5-methylcytosine restriction system component-like protein</fullName>
    </recommendedName>
</protein>
<dbReference type="InterPro" id="IPR019292">
    <property type="entry name" value="McrC"/>
</dbReference>
<dbReference type="Proteomes" id="UP000000851">
    <property type="component" value="Chromosome"/>
</dbReference>
<evidence type="ECO:0000313" key="1">
    <source>
        <dbReference type="EMBL" id="ACU75791.1"/>
    </source>
</evidence>